<dbReference type="InterPro" id="IPR029030">
    <property type="entry name" value="Caspase-like_dom_sf"/>
</dbReference>
<feature type="region of interest" description="Disordered" evidence="1">
    <location>
        <begin position="369"/>
        <end position="414"/>
    </location>
</feature>
<feature type="region of interest" description="Disordered" evidence="1">
    <location>
        <begin position="514"/>
        <end position="551"/>
    </location>
</feature>
<name>A0A161RMT7_9BRAD</name>
<dbReference type="InterPro" id="IPR052039">
    <property type="entry name" value="Caspase-related_regulators"/>
</dbReference>
<dbReference type="STRING" id="943830.A4A58_21785"/>
<organism evidence="4 5">
    <name type="scientific">Tardiphaga robiniae</name>
    <dbReference type="NCBI Taxonomy" id="943830"/>
    <lineage>
        <taxon>Bacteria</taxon>
        <taxon>Pseudomonadati</taxon>
        <taxon>Pseudomonadota</taxon>
        <taxon>Alphaproteobacteria</taxon>
        <taxon>Hyphomicrobiales</taxon>
        <taxon>Nitrobacteraceae</taxon>
        <taxon>Tardiphaga</taxon>
    </lineage>
</organism>
<dbReference type="Proteomes" id="UP000076574">
    <property type="component" value="Unassembled WGS sequence"/>
</dbReference>
<dbReference type="GO" id="GO:0004197">
    <property type="term" value="F:cysteine-type endopeptidase activity"/>
    <property type="evidence" value="ECO:0007669"/>
    <property type="project" value="InterPro"/>
</dbReference>
<dbReference type="InterPro" id="IPR011600">
    <property type="entry name" value="Pept_C14_caspase"/>
</dbReference>
<dbReference type="SUPFAM" id="SSF52129">
    <property type="entry name" value="Caspase-like"/>
    <property type="match status" value="1"/>
</dbReference>
<dbReference type="PROSITE" id="PS50208">
    <property type="entry name" value="CASPASE_P20"/>
    <property type="match status" value="1"/>
</dbReference>
<dbReference type="Gene3D" id="3.40.50.1460">
    <property type="match status" value="1"/>
</dbReference>
<dbReference type="AlphaFoldDB" id="A0A161RMT7"/>
<feature type="signal peptide" evidence="2">
    <location>
        <begin position="1"/>
        <end position="23"/>
    </location>
</feature>
<sequence>MRNLGLVASVLFGFSLLSQPALADKRVALVIGNSAYQNVVKLANPANDAAAMTETLKTANFDIVEARRDLKATEMRRTLRDFADKARDADVALVYFAGHGIEVDGTNYLIPTDALLERDTDVYDEAFSLERILVTIEPARKLRLVILDACRDNPFVKNMKRTTASRAISRGLAKVEPASPNTLIAYSAKAGSTALDGDSKNSPFTAALVRHIATPGLDLRKAFGFVRDDVMKNTSNRQEPYVYGSLGGGDVPLVPVAAVTSSPAISVQAETRRDYELALQLATRDGWNAFLTQHPDGFYASLAKSQLAKLAAEDAHTAAAEKARLAAEEKARLAAEGARKAEQTKAAADAKAAEDARIAAEKLKAAEQERAAAGERARAAAEARVDAGKPDTPAAGPQLATLPAPTADVSRTPAPADLPRQVQVELQRVGCLLGSVDNTWTAASRKSLERFNRYASTKFDVKAASTDALDAIKAKSARVCPVVCAHGSEANGERCVKIVCRAGTFLNDDNECEKKRSRTEAKRNAAPHRERLERDELDRPQIQARAPRAQPSGQIVCDNAGCRPVRPGCRLVSRDMRIGLTNVEVCN</sequence>
<dbReference type="GO" id="GO:0006508">
    <property type="term" value="P:proteolysis"/>
    <property type="evidence" value="ECO:0007669"/>
    <property type="project" value="InterPro"/>
</dbReference>
<dbReference type="Pfam" id="PF00656">
    <property type="entry name" value="Peptidase_C14"/>
    <property type="match status" value="1"/>
</dbReference>
<proteinExistence type="predicted"/>
<dbReference type="PANTHER" id="PTHR22576">
    <property type="entry name" value="MUCOSA ASSOCIATED LYMPHOID TISSUE LYMPHOMA TRANSLOCATION PROTEIN 1/PARACASPASE"/>
    <property type="match status" value="1"/>
</dbReference>
<evidence type="ECO:0000259" key="3">
    <source>
        <dbReference type="PROSITE" id="PS50208"/>
    </source>
</evidence>
<evidence type="ECO:0000313" key="4">
    <source>
        <dbReference type="EMBL" id="KZD24508.1"/>
    </source>
</evidence>
<keyword evidence="5" id="KW-1185">Reference proteome</keyword>
<evidence type="ECO:0000256" key="1">
    <source>
        <dbReference type="SAM" id="MobiDB-lite"/>
    </source>
</evidence>
<feature type="compositionally biased region" description="Basic and acidic residues" evidence="1">
    <location>
        <begin position="369"/>
        <end position="389"/>
    </location>
</feature>
<protein>
    <submittedName>
        <fullName evidence="4">Caspase (Peptidase)</fullName>
    </submittedName>
</protein>
<dbReference type="EMBL" id="LVYV01000003">
    <property type="protein sequence ID" value="KZD24508.1"/>
    <property type="molecule type" value="Genomic_DNA"/>
</dbReference>
<evidence type="ECO:0000313" key="5">
    <source>
        <dbReference type="Proteomes" id="UP000076574"/>
    </source>
</evidence>
<dbReference type="PANTHER" id="PTHR22576:SF37">
    <property type="entry name" value="MUCOSA-ASSOCIATED LYMPHOID TISSUE LYMPHOMA TRANSLOCATION PROTEIN 1"/>
    <property type="match status" value="1"/>
</dbReference>
<dbReference type="OrthoDB" id="9816009at2"/>
<feature type="chain" id="PRO_5007825800" evidence="2">
    <location>
        <begin position="24"/>
        <end position="587"/>
    </location>
</feature>
<dbReference type="InterPro" id="IPR001309">
    <property type="entry name" value="Pept_C14_p20"/>
</dbReference>
<keyword evidence="2" id="KW-0732">Signal</keyword>
<feature type="compositionally biased region" description="Basic and acidic residues" evidence="1">
    <location>
        <begin position="514"/>
        <end position="539"/>
    </location>
</feature>
<evidence type="ECO:0000256" key="2">
    <source>
        <dbReference type="SAM" id="SignalP"/>
    </source>
</evidence>
<accession>A0A161RMT7</accession>
<comment type="caution">
    <text evidence="4">The sequence shown here is derived from an EMBL/GenBank/DDBJ whole genome shotgun (WGS) entry which is preliminary data.</text>
</comment>
<reference evidence="4 5" key="1">
    <citation type="submission" date="2016-03" db="EMBL/GenBank/DDBJ databases">
        <title>Microsymbionts genomes from the relict species Vavilovia formosa (Stev.) Fed.</title>
        <authorList>
            <person name="Kopat V."/>
            <person name="Chirak E."/>
            <person name="Kimeklis A."/>
            <person name="Andronov E."/>
        </authorList>
    </citation>
    <scope>NUCLEOTIDE SEQUENCE [LARGE SCALE GENOMIC DNA]</scope>
    <source>
        <strain evidence="4 5">Vaf07</strain>
    </source>
</reference>
<gene>
    <name evidence="4" type="ORF">A4A58_21785</name>
</gene>
<feature type="domain" description="Caspase family p20" evidence="3">
    <location>
        <begin position="24"/>
        <end position="154"/>
    </location>
</feature>
<dbReference type="RefSeq" id="WP_068730819.1">
    <property type="nucleotide sequence ID" value="NZ_LVYV01000003.1"/>
</dbReference>